<keyword evidence="3" id="KW-1185">Reference proteome</keyword>
<feature type="region of interest" description="Disordered" evidence="1">
    <location>
        <begin position="1"/>
        <end position="34"/>
    </location>
</feature>
<comment type="caution">
    <text evidence="2">The sequence shown here is derived from an EMBL/GenBank/DDBJ whole genome shotgun (WGS) entry which is preliminary data.</text>
</comment>
<dbReference type="Proteomes" id="UP000299102">
    <property type="component" value="Unassembled WGS sequence"/>
</dbReference>
<gene>
    <name evidence="2" type="ORF">EVAR_40485_1</name>
</gene>
<dbReference type="AlphaFoldDB" id="A0A4C1XYE8"/>
<protein>
    <submittedName>
        <fullName evidence="2">Uncharacterized protein</fullName>
    </submittedName>
</protein>
<reference evidence="2 3" key="1">
    <citation type="journal article" date="2019" name="Commun. Biol.">
        <title>The bagworm genome reveals a unique fibroin gene that provides high tensile strength.</title>
        <authorList>
            <person name="Kono N."/>
            <person name="Nakamura H."/>
            <person name="Ohtoshi R."/>
            <person name="Tomita M."/>
            <person name="Numata K."/>
            <person name="Arakawa K."/>
        </authorList>
    </citation>
    <scope>NUCLEOTIDE SEQUENCE [LARGE SCALE GENOMIC DNA]</scope>
</reference>
<accession>A0A4C1XYE8</accession>
<sequence>MARPVNDCDETISARCHRPLPGPLSPGLQPRSRARTRAVPVHYEGQAIPPVSAKERASFEVISLPLEDLKTGYGSRMHTSMKTALLI</sequence>
<organism evidence="2 3">
    <name type="scientific">Eumeta variegata</name>
    <name type="common">Bagworm moth</name>
    <name type="synonym">Eumeta japonica</name>
    <dbReference type="NCBI Taxonomy" id="151549"/>
    <lineage>
        <taxon>Eukaryota</taxon>
        <taxon>Metazoa</taxon>
        <taxon>Ecdysozoa</taxon>
        <taxon>Arthropoda</taxon>
        <taxon>Hexapoda</taxon>
        <taxon>Insecta</taxon>
        <taxon>Pterygota</taxon>
        <taxon>Neoptera</taxon>
        <taxon>Endopterygota</taxon>
        <taxon>Lepidoptera</taxon>
        <taxon>Glossata</taxon>
        <taxon>Ditrysia</taxon>
        <taxon>Tineoidea</taxon>
        <taxon>Psychidae</taxon>
        <taxon>Oiketicinae</taxon>
        <taxon>Eumeta</taxon>
    </lineage>
</organism>
<evidence type="ECO:0000313" key="2">
    <source>
        <dbReference type="EMBL" id="GBP67714.1"/>
    </source>
</evidence>
<dbReference type="EMBL" id="BGZK01000989">
    <property type="protein sequence ID" value="GBP67714.1"/>
    <property type="molecule type" value="Genomic_DNA"/>
</dbReference>
<name>A0A4C1XYE8_EUMVA</name>
<proteinExistence type="predicted"/>
<evidence type="ECO:0000313" key="3">
    <source>
        <dbReference type="Proteomes" id="UP000299102"/>
    </source>
</evidence>
<evidence type="ECO:0000256" key="1">
    <source>
        <dbReference type="SAM" id="MobiDB-lite"/>
    </source>
</evidence>